<evidence type="ECO:0000256" key="3">
    <source>
        <dbReference type="SAM" id="MobiDB-lite"/>
    </source>
</evidence>
<dbReference type="SUPFAM" id="SSF52540">
    <property type="entry name" value="P-loop containing nucleoside triphosphate hydrolases"/>
    <property type="match status" value="1"/>
</dbReference>
<keyword evidence="1" id="KW-0547">Nucleotide-binding</keyword>
<dbReference type="AlphaFoldDB" id="A0A4U5M8R7"/>
<dbReference type="PANTHER" id="PTHR24072">
    <property type="entry name" value="RHO FAMILY GTPASE"/>
    <property type="match status" value="1"/>
</dbReference>
<gene>
    <name evidence="4" type="ORF">L596_025779</name>
</gene>
<keyword evidence="5" id="KW-1185">Reference proteome</keyword>
<protein>
    <submittedName>
        <fullName evidence="4">Uncharacterized protein</fullName>
    </submittedName>
</protein>
<dbReference type="GO" id="GO:0003924">
    <property type="term" value="F:GTPase activity"/>
    <property type="evidence" value="ECO:0007669"/>
    <property type="project" value="InterPro"/>
</dbReference>
<evidence type="ECO:0000256" key="1">
    <source>
        <dbReference type="ARBA" id="ARBA00022741"/>
    </source>
</evidence>
<proteinExistence type="predicted"/>
<dbReference type="InterPro" id="IPR003578">
    <property type="entry name" value="Small_GTPase_Rho"/>
</dbReference>
<dbReference type="PRINTS" id="PR00449">
    <property type="entry name" value="RASTRNSFRMNG"/>
</dbReference>
<accession>A0A4U5M8R7</accession>
<dbReference type="STRING" id="34508.A0A4U5M8R7"/>
<evidence type="ECO:0000256" key="2">
    <source>
        <dbReference type="ARBA" id="ARBA00023134"/>
    </source>
</evidence>
<dbReference type="SMART" id="SM00173">
    <property type="entry name" value="RAS"/>
    <property type="match status" value="1"/>
</dbReference>
<dbReference type="EMBL" id="AZBU02000009">
    <property type="protein sequence ID" value="TKR65367.1"/>
    <property type="molecule type" value="Genomic_DNA"/>
</dbReference>
<dbReference type="OrthoDB" id="5864735at2759"/>
<dbReference type="Pfam" id="PF00071">
    <property type="entry name" value="Ras"/>
    <property type="match status" value="1"/>
</dbReference>
<dbReference type="GO" id="GO:0007264">
    <property type="term" value="P:small GTPase-mediated signal transduction"/>
    <property type="evidence" value="ECO:0007669"/>
    <property type="project" value="InterPro"/>
</dbReference>
<keyword evidence="2" id="KW-0342">GTP-binding</keyword>
<dbReference type="InterPro" id="IPR027417">
    <property type="entry name" value="P-loop_NTPase"/>
</dbReference>
<dbReference type="SMART" id="SM00174">
    <property type="entry name" value="RHO"/>
    <property type="match status" value="1"/>
</dbReference>
<feature type="region of interest" description="Disordered" evidence="3">
    <location>
        <begin position="310"/>
        <end position="339"/>
    </location>
</feature>
<evidence type="ECO:0000313" key="4">
    <source>
        <dbReference type="EMBL" id="TKR65367.1"/>
    </source>
</evidence>
<evidence type="ECO:0000313" key="5">
    <source>
        <dbReference type="Proteomes" id="UP000298663"/>
    </source>
</evidence>
<name>A0A4U5M8R7_STECR</name>
<dbReference type="Proteomes" id="UP000298663">
    <property type="component" value="Unassembled WGS sequence"/>
</dbReference>
<reference evidence="4 5" key="2">
    <citation type="journal article" date="2019" name="G3 (Bethesda)">
        <title>Hybrid Assembly of the Genome of the Entomopathogenic Nematode Steinernema carpocapsae Identifies the X-Chromosome.</title>
        <authorList>
            <person name="Serra L."/>
            <person name="Macchietto M."/>
            <person name="Macias-Munoz A."/>
            <person name="McGill C.J."/>
            <person name="Rodriguez I.M."/>
            <person name="Rodriguez B."/>
            <person name="Murad R."/>
            <person name="Mortazavi A."/>
        </authorList>
    </citation>
    <scope>NUCLEOTIDE SEQUENCE [LARGE SCALE GENOMIC DNA]</scope>
    <source>
        <strain evidence="4 5">ALL</strain>
    </source>
</reference>
<dbReference type="Gene3D" id="3.40.50.300">
    <property type="entry name" value="P-loop containing nucleotide triphosphate hydrolases"/>
    <property type="match status" value="1"/>
</dbReference>
<dbReference type="InterPro" id="IPR001806">
    <property type="entry name" value="Small_GTPase"/>
</dbReference>
<dbReference type="GO" id="GO:0005525">
    <property type="term" value="F:GTP binding"/>
    <property type="evidence" value="ECO:0007669"/>
    <property type="project" value="UniProtKB-KW"/>
</dbReference>
<comment type="caution">
    <text evidence="4">The sequence shown here is derived from an EMBL/GenBank/DDBJ whole genome shotgun (WGS) entry which is preliminary data.</text>
</comment>
<feature type="compositionally biased region" description="Basic and acidic residues" evidence="3">
    <location>
        <begin position="327"/>
        <end position="339"/>
    </location>
</feature>
<organism evidence="4 5">
    <name type="scientific">Steinernema carpocapsae</name>
    <name type="common">Entomopathogenic nematode</name>
    <dbReference type="NCBI Taxonomy" id="34508"/>
    <lineage>
        <taxon>Eukaryota</taxon>
        <taxon>Metazoa</taxon>
        <taxon>Ecdysozoa</taxon>
        <taxon>Nematoda</taxon>
        <taxon>Chromadorea</taxon>
        <taxon>Rhabditida</taxon>
        <taxon>Tylenchina</taxon>
        <taxon>Panagrolaimomorpha</taxon>
        <taxon>Strongyloidoidea</taxon>
        <taxon>Steinernematidae</taxon>
        <taxon>Steinernema</taxon>
    </lineage>
</organism>
<reference evidence="4 5" key="1">
    <citation type="journal article" date="2015" name="Genome Biol.">
        <title>Comparative genomics of Steinernema reveals deeply conserved gene regulatory networks.</title>
        <authorList>
            <person name="Dillman A.R."/>
            <person name="Macchietto M."/>
            <person name="Porter C.F."/>
            <person name="Rogers A."/>
            <person name="Williams B."/>
            <person name="Antoshechkin I."/>
            <person name="Lee M.M."/>
            <person name="Goodwin Z."/>
            <person name="Lu X."/>
            <person name="Lewis E.E."/>
            <person name="Goodrich-Blair H."/>
            <person name="Stock S.P."/>
            <person name="Adams B.J."/>
            <person name="Sternberg P.W."/>
            <person name="Mortazavi A."/>
        </authorList>
    </citation>
    <scope>NUCLEOTIDE SEQUENCE [LARGE SCALE GENOMIC DNA]</scope>
    <source>
        <strain evidence="4 5">ALL</strain>
    </source>
</reference>
<sequence length="339" mass="38851">MRRRGRPESRQNVLIYAAVNKERPSEKQLAEHPSVHRKIVYWDTHRHEVEIFDTASYEKHRLGAFEDVDVVVLCFAVNGYKTFRRSKVEWARRIQTRFPEKPLILVGTKMDIRDDRIDPSDVDLVYDVKAAQIAERLEAEYVACSAKKMENVDRVFEEVVIASAAAKRERQGAENPEVISYISVIPSFNPVVFTRRCYPPLKQSYDNVIECWKNPLAFCTAKRRLRCIVPFMAAYIPVEPEESHTEGAPAIEALEDDCEVTLEPEELDSVEISSPSHQEERALDISLDETQASVISADFSDVETAISSHYNQETKEYMSATESQDETISKEGEHSDFEQ</sequence>